<dbReference type="Gramene" id="rna31065">
    <property type="protein sequence ID" value="RHN55800.1"/>
    <property type="gene ID" value="gene31065"/>
</dbReference>
<dbReference type="Proteomes" id="UP000265566">
    <property type="component" value="Chromosome 5"/>
</dbReference>
<comment type="caution">
    <text evidence="1">The sequence shown here is derived from an EMBL/GenBank/DDBJ whole genome shotgun (WGS) entry which is preliminary data.</text>
</comment>
<dbReference type="EMBL" id="PSQE01000005">
    <property type="protein sequence ID" value="RHN55800.1"/>
    <property type="molecule type" value="Genomic_DNA"/>
</dbReference>
<evidence type="ECO:0000313" key="1">
    <source>
        <dbReference type="EMBL" id="RHN55800.1"/>
    </source>
</evidence>
<name>A0A396HR31_MEDTR</name>
<dbReference type="AlphaFoldDB" id="A0A396HR31"/>
<sequence>MNLGEIWWESGGNLAVLGLGSHRPNHVGRGFVGKNLHEARAKSRREGIRRQKSPARARVVEIFVVGQISLGARARAKPRRGAEIPRARLRTRIIKVIPVWIFFSRPGLDLPLPMPSQGKVAFCNSGAKRGFAFSFLRLMTLKIFAINESRVQICQNFSLEVLTMSQTCLNFWGTRFVPWMGAHLKKKLRLCAFRSKNQNKSKRCRFSTKLCRSSRCIFIEVPAKNQLKVRFLGRCFDSSVS</sequence>
<gene>
    <name evidence="1" type="ORF">MtrunA17_Chr5g0422351</name>
</gene>
<proteinExistence type="predicted"/>
<protein>
    <submittedName>
        <fullName evidence="1">Uncharacterized protein</fullName>
    </submittedName>
</protein>
<organism evidence="1">
    <name type="scientific">Medicago truncatula</name>
    <name type="common">Barrel medic</name>
    <name type="synonym">Medicago tribuloides</name>
    <dbReference type="NCBI Taxonomy" id="3880"/>
    <lineage>
        <taxon>Eukaryota</taxon>
        <taxon>Viridiplantae</taxon>
        <taxon>Streptophyta</taxon>
        <taxon>Embryophyta</taxon>
        <taxon>Tracheophyta</taxon>
        <taxon>Spermatophyta</taxon>
        <taxon>Magnoliopsida</taxon>
        <taxon>eudicotyledons</taxon>
        <taxon>Gunneridae</taxon>
        <taxon>Pentapetalae</taxon>
        <taxon>rosids</taxon>
        <taxon>fabids</taxon>
        <taxon>Fabales</taxon>
        <taxon>Fabaceae</taxon>
        <taxon>Papilionoideae</taxon>
        <taxon>50 kb inversion clade</taxon>
        <taxon>NPAAA clade</taxon>
        <taxon>Hologalegina</taxon>
        <taxon>IRL clade</taxon>
        <taxon>Trifolieae</taxon>
        <taxon>Medicago</taxon>
    </lineage>
</organism>
<reference evidence="1" key="1">
    <citation type="journal article" date="2018" name="Nat. Plants">
        <title>Whole-genome landscape of Medicago truncatula symbiotic genes.</title>
        <authorList>
            <person name="Pecrix Y."/>
            <person name="Gamas P."/>
            <person name="Carrere S."/>
        </authorList>
    </citation>
    <scope>NUCLEOTIDE SEQUENCE</scope>
    <source>
        <tissue evidence="1">Leaves</tissue>
    </source>
</reference>
<accession>A0A396HR31</accession>